<organism evidence="2 3">
    <name type="scientific">Ornithinibacillus halophilus</name>
    <dbReference type="NCBI Taxonomy" id="930117"/>
    <lineage>
        <taxon>Bacteria</taxon>
        <taxon>Bacillati</taxon>
        <taxon>Bacillota</taxon>
        <taxon>Bacilli</taxon>
        <taxon>Bacillales</taxon>
        <taxon>Bacillaceae</taxon>
        <taxon>Ornithinibacillus</taxon>
    </lineage>
</organism>
<feature type="transmembrane region" description="Helical" evidence="1">
    <location>
        <begin position="89"/>
        <end position="108"/>
    </location>
</feature>
<feature type="transmembrane region" description="Helical" evidence="1">
    <location>
        <begin position="34"/>
        <end position="56"/>
    </location>
</feature>
<reference evidence="2 3" key="1">
    <citation type="submission" date="2016-11" db="EMBL/GenBank/DDBJ databases">
        <authorList>
            <person name="Jaros S."/>
            <person name="Januszkiewicz K."/>
            <person name="Wedrychowicz H."/>
        </authorList>
    </citation>
    <scope>NUCLEOTIDE SEQUENCE [LARGE SCALE GENOMIC DNA]</scope>
    <source>
        <strain evidence="2 3">IBRC-M 10683</strain>
    </source>
</reference>
<keyword evidence="1" id="KW-1133">Transmembrane helix</keyword>
<dbReference type="Proteomes" id="UP000183988">
    <property type="component" value="Unassembled WGS sequence"/>
</dbReference>
<proteinExistence type="predicted"/>
<keyword evidence="1" id="KW-0472">Membrane</keyword>
<accession>A0A1M5DNU9</accession>
<dbReference type="EMBL" id="FQVW01000002">
    <property type="protein sequence ID" value="SHF68544.1"/>
    <property type="molecule type" value="Genomic_DNA"/>
</dbReference>
<evidence type="ECO:0000313" key="3">
    <source>
        <dbReference type="Proteomes" id="UP000183988"/>
    </source>
</evidence>
<evidence type="ECO:0000256" key="1">
    <source>
        <dbReference type="SAM" id="Phobius"/>
    </source>
</evidence>
<dbReference type="AlphaFoldDB" id="A0A1M5DNU9"/>
<protein>
    <submittedName>
        <fullName evidence="2">Uncharacterized protein</fullName>
    </submittedName>
</protein>
<gene>
    <name evidence="2" type="ORF">SAMN05216225_1002146</name>
</gene>
<dbReference type="STRING" id="930117.SAMN05216225_1002146"/>
<feature type="transmembrane region" description="Helical" evidence="1">
    <location>
        <begin position="142"/>
        <end position="162"/>
    </location>
</feature>
<name>A0A1M5DNU9_9BACI</name>
<feature type="transmembrane region" description="Helical" evidence="1">
    <location>
        <begin position="114"/>
        <end position="135"/>
    </location>
</feature>
<keyword evidence="3" id="KW-1185">Reference proteome</keyword>
<feature type="transmembrane region" description="Helical" evidence="1">
    <location>
        <begin position="62"/>
        <end position="82"/>
    </location>
</feature>
<keyword evidence="1" id="KW-0812">Transmembrane</keyword>
<evidence type="ECO:0000313" key="2">
    <source>
        <dbReference type="EMBL" id="SHF68544.1"/>
    </source>
</evidence>
<sequence length="165" mass="19562">MLPQNYCDYLLALYTKGDYEEEEVLEKQGMKSKILLVIQVFLLLLMVPFSLLVIYFTQFKMILQLSILLFFISYALWVFFYHRKKKSSFIYLSLNVLLLLFLFFSLFITKVFTFNEWLVVAIFLVNFGLWSLFGIKLKVKYITILGIAGIIITLFYKISHLFPLN</sequence>